<accession>A0A6A3J4Z0</accession>
<comment type="similarity">
    <text evidence="3">Belongs to the SWEET sugar transporter family.</text>
</comment>
<evidence type="ECO:0000313" key="14">
    <source>
        <dbReference type="EMBL" id="KAE8988271.1"/>
    </source>
</evidence>
<evidence type="ECO:0000256" key="8">
    <source>
        <dbReference type="ARBA" id="ARBA00022692"/>
    </source>
</evidence>
<keyword evidence="5" id="KW-0813">Transport</keyword>
<reference evidence="17 19" key="1">
    <citation type="submission" date="2018-09" db="EMBL/GenBank/DDBJ databases">
        <title>Genomic investigation of the strawberry pathogen Phytophthora fragariae indicates pathogenicity is determined by transcriptional variation in three key races.</title>
        <authorList>
            <person name="Adams T.M."/>
            <person name="Armitage A.D."/>
            <person name="Sobczyk M.K."/>
            <person name="Bates H.J."/>
            <person name="Dunwell J.M."/>
            <person name="Nellist C.F."/>
            <person name="Harrison R.J."/>
        </authorList>
    </citation>
    <scope>NUCLEOTIDE SEQUENCE [LARGE SCALE GENOMIC DNA]</scope>
    <source>
        <strain evidence="15 17">SCRP249</strain>
        <strain evidence="14 19">SCRP324</strain>
        <strain evidence="16 18">SCRP333</strain>
    </source>
</reference>
<keyword evidence="18" id="KW-1185">Reference proteome</keyword>
<evidence type="ECO:0000256" key="1">
    <source>
        <dbReference type="ARBA" id="ARBA00004651"/>
    </source>
</evidence>
<evidence type="ECO:0000313" key="16">
    <source>
        <dbReference type="EMBL" id="KAE9301080.1"/>
    </source>
</evidence>
<dbReference type="InterPro" id="IPR004316">
    <property type="entry name" value="SWEET_rpt"/>
</dbReference>
<sequence length="278" mass="30370">MGGWITVLDVVTALGQVMLNLSLGPDMYTVHRRRNIGELHLLPLVSMLVNCHLWMCYGIMRNSIFPVAVSQGFGQLAAIVFNSIYFKWCPSQTRKDNVNLYVGGFVVHCIITLYFVLVLAGVTGQTNYDGSNVMGYVGVVINVSMFASPLATLKKVVETKSAASIPINLSLTMFVSSVFWVATGLLDSDYFITGLNLAGVAFGGSQIVLYYIYRPGCGVETQQHDKNGELRAGIVVSIESPAQGSSKINTGNSIFLLSRTIIYFVTILVCLHNLCYLL</sequence>
<evidence type="ECO:0000256" key="13">
    <source>
        <dbReference type="SAM" id="Phobius"/>
    </source>
</evidence>
<dbReference type="GO" id="GO:0005886">
    <property type="term" value="C:plasma membrane"/>
    <property type="evidence" value="ECO:0007669"/>
    <property type="project" value="UniProtKB-SubCell"/>
</dbReference>
<comment type="subcellular location">
    <subcellularLocation>
        <location evidence="1">Cell membrane</location>
        <topology evidence="1">Multi-pass membrane protein</topology>
    </subcellularLocation>
    <subcellularLocation>
        <location evidence="2">Golgi apparatus membrane</location>
        <topology evidence="2">Multi-pass membrane protein</topology>
    </subcellularLocation>
</comment>
<evidence type="ECO:0000256" key="5">
    <source>
        <dbReference type="ARBA" id="ARBA00022448"/>
    </source>
</evidence>
<keyword evidence="9" id="KW-0677">Repeat</keyword>
<feature type="transmembrane region" description="Helical" evidence="13">
    <location>
        <begin position="165"/>
        <end position="185"/>
    </location>
</feature>
<dbReference type="Gene3D" id="1.20.1280.290">
    <property type="match status" value="2"/>
</dbReference>
<feature type="transmembrane region" description="Helical" evidence="13">
    <location>
        <begin position="98"/>
        <end position="121"/>
    </location>
</feature>
<evidence type="ECO:0000256" key="10">
    <source>
        <dbReference type="ARBA" id="ARBA00022989"/>
    </source>
</evidence>
<keyword evidence="8 13" id="KW-0812">Transmembrane</keyword>
<dbReference type="Proteomes" id="UP000429607">
    <property type="component" value="Unassembled WGS sequence"/>
</dbReference>
<gene>
    <name evidence="15" type="ORF">PR001_g21508</name>
    <name evidence="14" type="ORF">PR002_g21819</name>
    <name evidence="16" type="ORF">PR003_g22616</name>
</gene>
<dbReference type="FunFam" id="1.20.1280.290:FF:000007">
    <property type="entry name" value="Bidirectional sugar transporter SWEET7"/>
    <property type="match status" value="1"/>
</dbReference>
<keyword evidence="10 13" id="KW-1133">Transmembrane helix</keyword>
<proteinExistence type="inferred from homology"/>
<evidence type="ECO:0000313" key="15">
    <source>
        <dbReference type="EMBL" id="KAE8990366.1"/>
    </source>
</evidence>
<dbReference type="EMBL" id="QXFT01002263">
    <property type="protein sequence ID" value="KAE9301080.1"/>
    <property type="molecule type" value="Genomic_DNA"/>
</dbReference>
<dbReference type="PANTHER" id="PTHR10791">
    <property type="entry name" value="RAG1-ACTIVATING PROTEIN 1"/>
    <property type="match status" value="1"/>
</dbReference>
<dbReference type="FunFam" id="1.20.1280.290:FF:000004">
    <property type="entry name" value="Sugar transporter SWEET"/>
    <property type="match status" value="1"/>
</dbReference>
<feature type="transmembrane region" description="Helical" evidence="13">
    <location>
        <begin position="133"/>
        <end position="153"/>
    </location>
</feature>
<dbReference type="Proteomes" id="UP000435112">
    <property type="component" value="Unassembled WGS sequence"/>
</dbReference>
<name>A0A6A3J4Z0_9STRA</name>
<evidence type="ECO:0000256" key="6">
    <source>
        <dbReference type="ARBA" id="ARBA00022475"/>
    </source>
</evidence>
<feature type="transmembrane region" description="Helical" evidence="13">
    <location>
        <begin position="254"/>
        <end position="274"/>
    </location>
</feature>
<evidence type="ECO:0000256" key="7">
    <source>
        <dbReference type="ARBA" id="ARBA00022597"/>
    </source>
</evidence>
<evidence type="ECO:0000256" key="12">
    <source>
        <dbReference type="ARBA" id="ARBA00023136"/>
    </source>
</evidence>
<dbReference type="PANTHER" id="PTHR10791:SF30">
    <property type="entry name" value="SUGAR TRANSPORTER SWEET1"/>
    <property type="match status" value="1"/>
</dbReference>
<keyword evidence="7" id="KW-0762">Sugar transport</keyword>
<dbReference type="EMBL" id="QXFV01002260">
    <property type="protein sequence ID" value="KAE8990366.1"/>
    <property type="molecule type" value="Genomic_DNA"/>
</dbReference>
<dbReference type="Proteomes" id="UP000434957">
    <property type="component" value="Unassembled WGS sequence"/>
</dbReference>
<keyword evidence="12 13" id="KW-0472">Membrane</keyword>
<evidence type="ECO:0000256" key="4">
    <source>
        <dbReference type="ARBA" id="ARBA00021741"/>
    </source>
</evidence>
<evidence type="ECO:0000313" key="19">
    <source>
        <dbReference type="Proteomes" id="UP000435112"/>
    </source>
</evidence>
<keyword evidence="11" id="KW-0333">Golgi apparatus</keyword>
<evidence type="ECO:0000256" key="11">
    <source>
        <dbReference type="ARBA" id="ARBA00023034"/>
    </source>
</evidence>
<dbReference type="GO" id="GO:0051119">
    <property type="term" value="F:sugar transmembrane transporter activity"/>
    <property type="evidence" value="ECO:0007669"/>
    <property type="project" value="InterPro"/>
</dbReference>
<comment type="caution">
    <text evidence="15">The sequence shown here is derived from an EMBL/GenBank/DDBJ whole genome shotgun (WGS) entry which is preliminary data.</text>
</comment>
<feature type="transmembrane region" description="Helical" evidence="13">
    <location>
        <begin position="66"/>
        <end position="86"/>
    </location>
</feature>
<evidence type="ECO:0000256" key="2">
    <source>
        <dbReference type="ARBA" id="ARBA00004653"/>
    </source>
</evidence>
<evidence type="ECO:0000313" key="18">
    <source>
        <dbReference type="Proteomes" id="UP000434957"/>
    </source>
</evidence>
<keyword evidence="6" id="KW-1003">Cell membrane</keyword>
<dbReference type="InterPro" id="IPR047664">
    <property type="entry name" value="SWEET"/>
</dbReference>
<feature type="transmembrane region" description="Helical" evidence="13">
    <location>
        <begin position="191"/>
        <end position="213"/>
    </location>
</feature>
<evidence type="ECO:0000256" key="9">
    <source>
        <dbReference type="ARBA" id="ARBA00022737"/>
    </source>
</evidence>
<dbReference type="EMBL" id="QXFU01002255">
    <property type="protein sequence ID" value="KAE8988271.1"/>
    <property type="molecule type" value="Genomic_DNA"/>
</dbReference>
<protein>
    <recommendedName>
        <fullName evidence="4">Sugar transporter SWEET1</fullName>
    </recommendedName>
</protein>
<dbReference type="GO" id="GO:0000139">
    <property type="term" value="C:Golgi membrane"/>
    <property type="evidence" value="ECO:0007669"/>
    <property type="project" value="UniProtKB-SubCell"/>
</dbReference>
<dbReference type="Pfam" id="PF03083">
    <property type="entry name" value="MtN3_slv"/>
    <property type="match status" value="2"/>
</dbReference>
<dbReference type="OrthoDB" id="409725at2759"/>
<dbReference type="AlphaFoldDB" id="A0A6A3J4Z0"/>
<evidence type="ECO:0000256" key="3">
    <source>
        <dbReference type="ARBA" id="ARBA00007809"/>
    </source>
</evidence>
<evidence type="ECO:0000313" key="17">
    <source>
        <dbReference type="Proteomes" id="UP000429607"/>
    </source>
</evidence>
<organism evidence="15 17">
    <name type="scientific">Phytophthora rubi</name>
    <dbReference type="NCBI Taxonomy" id="129364"/>
    <lineage>
        <taxon>Eukaryota</taxon>
        <taxon>Sar</taxon>
        <taxon>Stramenopiles</taxon>
        <taxon>Oomycota</taxon>
        <taxon>Peronosporomycetes</taxon>
        <taxon>Peronosporales</taxon>
        <taxon>Peronosporaceae</taxon>
        <taxon>Phytophthora</taxon>
    </lineage>
</organism>
<feature type="transmembrane region" description="Helical" evidence="13">
    <location>
        <begin position="41"/>
        <end position="60"/>
    </location>
</feature>